<feature type="compositionally biased region" description="Basic and acidic residues" evidence="1">
    <location>
        <begin position="49"/>
        <end position="58"/>
    </location>
</feature>
<dbReference type="EMBL" id="ABCK01000005">
    <property type="protein sequence ID" value="EDM28506.1"/>
    <property type="molecule type" value="Genomic_DNA"/>
</dbReference>
<dbReference type="EMBL" id="ABCK01000002">
    <property type="protein sequence ID" value="EDM29334.1"/>
    <property type="molecule type" value="Genomic_DNA"/>
</dbReference>
<evidence type="ECO:0000313" key="2">
    <source>
        <dbReference type="EMBL" id="EDM24650.1"/>
    </source>
</evidence>
<evidence type="ECO:0000313" key="10">
    <source>
        <dbReference type="EMBL" id="EDM29308.1"/>
    </source>
</evidence>
<dbReference type="Proteomes" id="UP000004947">
    <property type="component" value="Unassembled WGS sequence"/>
</dbReference>
<dbReference type="EMBL" id="ABCK01000001">
    <property type="protein sequence ID" value="EDM29564.1"/>
    <property type="molecule type" value="Genomic_DNA"/>
</dbReference>
<keyword evidence="15" id="KW-1185">Reference proteome</keyword>
<dbReference type="EMBL" id="ABCK01000029">
    <property type="protein sequence ID" value="EDM25447.1"/>
    <property type="molecule type" value="Genomic_DNA"/>
</dbReference>
<dbReference type="EMBL" id="ABCK01000080">
    <property type="protein sequence ID" value="EDM24650.1"/>
    <property type="molecule type" value="Genomic_DNA"/>
</dbReference>
<dbReference type="AlphaFoldDB" id="A6DFI4"/>
<reference evidence="12 15" key="2">
    <citation type="journal article" date="2010" name="J. Bacteriol.">
        <title>Genome sequence of Lentisphaera araneosa HTCC2155T, the type species of the order Lentisphaerales in the phylum Lentisphaerae.</title>
        <authorList>
            <person name="Thrash J.C."/>
            <person name="Cho J.C."/>
            <person name="Vergin K.L."/>
            <person name="Morris R.M."/>
            <person name="Giovannoni S.J."/>
        </authorList>
    </citation>
    <scope>NUCLEOTIDE SEQUENCE [LARGE SCALE GENOMIC DNA]</scope>
    <source>
        <strain evidence="12 15">HTCC2155</strain>
    </source>
</reference>
<dbReference type="EMBL" id="ABCK01000002">
    <property type="protein sequence ID" value="EDM29294.1"/>
    <property type="molecule type" value="Genomic_DNA"/>
</dbReference>
<evidence type="ECO:0000313" key="9">
    <source>
        <dbReference type="EMBL" id="EDM29294.1"/>
    </source>
</evidence>
<proteinExistence type="predicted"/>
<evidence type="ECO:0000313" key="5">
    <source>
        <dbReference type="EMBL" id="EDM26290.1"/>
    </source>
</evidence>
<dbReference type="EMBL" id="ABCK01000029">
    <property type="protein sequence ID" value="EDM25445.1"/>
    <property type="molecule type" value="Genomic_DNA"/>
</dbReference>
<protein>
    <submittedName>
        <fullName evidence="12">Uncharacterized protein</fullName>
    </submittedName>
</protein>
<evidence type="ECO:0000313" key="8">
    <source>
        <dbReference type="EMBL" id="EDM28506.1"/>
    </source>
</evidence>
<evidence type="ECO:0000313" key="11">
    <source>
        <dbReference type="EMBL" id="EDM29334.1"/>
    </source>
</evidence>
<dbReference type="EMBL" id="ABCK01000001">
    <property type="protein sequence ID" value="EDM29729.1"/>
    <property type="molecule type" value="Genomic_DNA"/>
</dbReference>
<dbReference type="EMBL" id="ABCK01000002">
    <property type="protein sequence ID" value="EDM29308.1"/>
    <property type="molecule type" value="Genomic_DNA"/>
</dbReference>
<evidence type="ECO:0000313" key="15">
    <source>
        <dbReference type="Proteomes" id="UP000004947"/>
    </source>
</evidence>
<dbReference type="EMBL" id="ABCK01000006">
    <property type="protein sequence ID" value="EDM28074.1"/>
    <property type="molecule type" value="Genomic_DNA"/>
</dbReference>
<evidence type="ECO:0000256" key="1">
    <source>
        <dbReference type="SAM" id="MobiDB-lite"/>
    </source>
</evidence>
<dbReference type="EMBL" id="ABCK01000006">
    <property type="protein sequence ID" value="EDM28077.1"/>
    <property type="molecule type" value="Genomic_DNA"/>
</dbReference>
<evidence type="ECO:0000313" key="12">
    <source>
        <dbReference type="EMBL" id="EDM29564.1"/>
    </source>
</evidence>
<evidence type="ECO:0000313" key="14">
    <source>
        <dbReference type="EMBL" id="EDM29729.1"/>
    </source>
</evidence>
<accession>A6DFI4</accession>
<reference evidence="12" key="1">
    <citation type="submission" date="2007-06" db="EMBL/GenBank/DDBJ databases">
        <authorList>
            <person name="Giovannoni S."/>
            <person name="Cho J.-C."/>
            <person name="Ferriera S."/>
            <person name="Johnson J."/>
            <person name="Kravitz S."/>
            <person name="Beeson K."/>
            <person name="Sutton G."/>
            <person name="Rogers Y.-H."/>
            <person name="Friedman R."/>
            <person name="Frazier M."/>
            <person name="Venter J.C."/>
        </authorList>
    </citation>
    <scope>NUCLEOTIDE SEQUENCE</scope>
    <source>
        <strain evidence="12">HTCC2155</strain>
    </source>
</reference>
<evidence type="ECO:0000313" key="3">
    <source>
        <dbReference type="EMBL" id="EDM25445.1"/>
    </source>
</evidence>
<evidence type="ECO:0000313" key="6">
    <source>
        <dbReference type="EMBL" id="EDM28074.1"/>
    </source>
</evidence>
<sequence length="58" mass="6488">MTEWCEGVVDQVGRPVWAVRINPPRRSQSPHSSDEGGESHWSKGGQEGETEKKRIEGI</sequence>
<comment type="caution">
    <text evidence="12">The sequence shown here is derived from an EMBL/GenBank/DDBJ whole genome shotgun (WGS) entry which is preliminary data.</text>
</comment>
<evidence type="ECO:0000313" key="4">
    <source>
        <dbReference type="EMBL" id="EDM25447.1"/>
    </source>
</evidence>
<dbReference type="EMBL" id="ABCK01000001">
    <property type="protein sequence ID" value="EDM29591.1"/>
    <property type="molecule type" value="Genomic_DNA"/>
</dbReference>
<organism evidence="12 15">
    <name type="scientific">Lentisphaera araneosa HTCC2155</name>
    <dbReference type="NCBI Taxonomy" id="313628"/>
    <lineage>
        <taxon>Bacteria</taxon>
        <taxon>Pseudomonadati</taxon>
        <taxon>Lentisphaerota</taxon>
        <taxon>Lentisphaeria</taxon>
        <taxon>Lentisphaerales</taxon>
        <taxon>Lentisphaeraceae</taxon>
        <taxon>Lentisphaera</taxon>
    </lineage>
</organism>
<feature type="region of interest" description="Disordered" evidence="1">
    <location>
        <begin position="20"/>
        <end position="58"/>
    </location>
</feature>
<feature type="compositionally biased region" description="Basic and acidic residues" evidence="1">
    <location>
        <begin position="32"/>
        <end position="41"/>
    </location>
</feature>
<dbReference type="RefSeq" id="WP_007276686.1">
    <property type="nucleotide sequence ID" value="NZ_ABCK01000001.1"/>
</dbReference>
<gene>
    <name evidence="8" type="ORF">LNTAR_11336</name>
    <name evidence="6" type="ORF">LNTAR_11996</name>
    <name evidence="7" type="ORF">LNTAR_12011</name>
    <name evidence="12" type="ORF">LNTAR_17478</name>
    <name evidence="13" type="ORF">LNTAR_17613</name>
    <name evidence="14" type="ORF">LNTAR_18303</name>
    <name evidence="9" type="ORF">LNTAR_22929</name>
    <name evidence="10" type="ORF">LNTAR_22999</name>
    <name evidence="11" type="ORF">LNTAR_23129</name>
    <name evidence="5" type="ORF">LNTAR_24304</name>
    <name evidence="3" type="ORF">LNTAR_25290</name>
    <name evidence="4" type="ORF">LNTAR_25300</name>
    <name evidence="2" type="ORF">LNTAR_25537</name>
</gene>
<evidence type="ECO:0000313" key="7">
    <source>
        <dbReference type="EMBL" id="EDM28077.1"/>
    </source>
</evidence>
<evidence type="ECO:0000313" key="13">
    <source>
        <dbReference type="EMBL" id="EDM29591.1"/>
    </source>
</evidence>
<dbReference type="EMBL" id="ABCK01000018">
    <property type="protein sequence ID" value="EDM26290.1"/>
    <property type="molecule type" value="Genomic_DNA"/>
</dbReference>
<name>A6DFI4_9BACT</name>